<dbReference type="SUPFAM" id="SSF56059">
    <property type="entry name" value="Glutathione synthetase ATP-binding domain-like"/>
    <property type="match status" value="1"/>
</dbReference>
<dbReference type="EMBL" id="CADCWC010000087">
    <property type="protein sequence ID" value="CAA9525285.1"/>
    <property type="molecule type" value="Genomic_DNA"/>
</dbReference>
<feature type="domain" description="ATP-grasp" evidence="2">
    <location>
        <begin position="119"/>
        <end position="314"/>
    </location>
</feature>
<reference evidence="3" key="1">
    <citation type="submission" date="2020-02" db="EMBL/GenBank/DDBJ databases">
        <authorList>
            <person name="Meier V. D."/>
        </authorList>
    </citation>
    <scope>NUCLEOTIDE SEQUENCE</scope>
    <source>
        <strain evidence="3">AVDCRST_MAG79</strain>
    </source>
</reference>
<name>A0A6J4TJQ9_9ACTN</name>
<keyword evidence="1" id="KW-0547">Nucleotide-binding</keyword>
<evidence type="ECO:0000313" key="3">
    <source>
        <dbReference type="EMBL" id="CAA9525285.1"/>
    </source>
</evidence>
<dbReference type="AlphaFoldDB" id="A0A6J4TJQ9"/>
<evidence type="ECO:0000259" key="2">
    <source>
        <dbReference type="PROSITE" id="PS50975"/>
    </source>
</evidence>
<dbReference type="PROSITE" id="PS50975">
    <property type="entry name" value="ATP_GRASP"/>
    <property type="match status" value="1"/>
</dbReference>
<keyword evidence="1" id="KW-0067">ATP-binding</keyword>
<gene>
    <name evidence="3" type="ORF">AVDCRST_MAG79-472</name>
</gene>
<organism evidence="3">
    <name type="scientific">uncultured Thermoleophilia bacterium</name>
    <dbReference type="NCBI Taxonomy" id="1497501"/>
    <lineage>
        <taxon>Bacteria</taxon>
        <taxon>Bacillati</taxon>
        <taxon>Actinomycetota</taxon>
        <taxon>Thermoleophilia</taxon>
        <taxon>environmental samples</taxon>
    </lineage>
</organism>
<dbReference type="GO" id="GO:0005524">
    <property type="term" value="F:ATP binding"/>
    <property type="evidence" value="ECO:0007669"/>
    <property type="project" value="UniProtKB-UniRule"/>
</dbReference>
<sequence length="400" mass="41836">MSLPPVLVLDAEIRQALAACRALRAAGFPVAASGRGSSALAGDSRDVVRYHRLPLPEDGPVGGPFGVALEGVLRAHGYAAVVAVDDATLARLDAEPPSVPTVPAGGGPFDRLTAKDRLGDVCAAAGVDYPTTLPVPSGGERAAVEAVGLPCVVKAARSAAVAPSGIAYVAGAVVATTLEEVVTAANAVRTTGGEPVVQARIRGVAKLNAVVIRRDGRAVLRYAHRVLREVPPGRGIGISLVTIPADRGPGAAAVDALDRICATAGWSGVAHAEVYERADGGLTLIEVNPRLWGSTWFAERLGLRVTERCVRDVLGLEPLPDLPAYEVGRRFHHAPGLLTWARAPRAERDPLRSLLGTVGPRDVFDIVSLRDPSPFLGLLRRRLAASRPAARRARTRETRG</sequence>
<dbReference type="InterPro" id="IPR011761">
    <property type="entry name" value="ATP-grasp"/>
</dbReference>
<proteinExistence type="predicted"/>
<dbReference type="GO" id="GO:0046872">
    <property type="term" value="F:metal ion binding"/>
    <property type="evidence" value="ECO:0007669"/>
    <property type="project" value="InterPro"/>
</dbReference>
<accession>A0A6J4TJQ9</accession>
<protein>
    <recommendedName>
        <fullName evidence="2">ATP-grasp domain-containing protein</fullName>
    </recommendedName>
</protein>
<dbReference type="Gene3D" id="3.30.470.20">
    <property type="entry name" value="ATP-grasp fold, B domain"/>
    <property type="match status" value="1"/>
</dbReference>
<evidence type="ECO:0000256" key="1">
    <source>
        <dbReference type="PROSITE-ProRule" id="PRU00409"/>
    </source>
</evidence>